<dbReference type="Proteomes" id="UP000607397">
    <property type="component" value="Unassembled WGS sequence"/>
</dbReference>
<dbReference type="Pfam" id="PF05542">
    <property type="entry name" value="DUF760"/>
    <property type="match status" value="1"/>
</dbReference>
<sequence>MDNLINQAENFGRGQAGTRNSLWKYVQSLEPETQARLSQPASEEVLQLMEGHVRSILGGLPSEHFEVTVTTSRENLGRLLASAMLSGYFLRAAEQRMTLENALGGYQAQDGSE</sequence>
<evidence type="ECO:0000313" key="1">
    <source>
        <dbReference type="EMBL" id="NCJ06815.1"/>
    </source>
</evidence>
<dbReference type="RefSeq" id="WP_161825294.1">
    <property type="nucleotide sequence ID" value="NZ_WVIC01000017.1"/>
</dbReference>
<dbReference type="PANTHER" id="PTHR33598">
    <property type="entry name" value="OS02G0833400 PROTEIN"/>
    <property type="match status" value="1"/>
</dbReference>
<accession>A0A8K2A8B9</accession>
<proteinExistence type="predicted"/>
<protein>
    <submittedName>
        <fullName evidence="1">DUF760 domain-containing protein</fullName>
    </submittedName>
</protein>
<organism evidence="1 2">
    <name type="scientific">Petrachloros mirabilis ULC683</name>
    <dbReference type="NCBI Taxonomy" id="2781853"/>
    <lineage>
        <taxon>Bacteria</taxon>
        <taxon>Bacillati</taxon>
        <taxon>Cyanobacteriota</taxon>
        <taxon>Cyanophyceae</taxon>
        <taxon>Synechococcales</taxon>
        <taxon>Petrachlorosaceae</taxon>
        <taxon>Petrachloros</taxon>
        <taxon>Petrachloros mirabilis</taxon>
    </lineage>
</organism>
<dbReference type="InterPro" id="IPR008479">
    <property type="entry name" value="DUF760"/>
</dbReference>
<name>A0A8K2A8B9_9CYAN</name>
<dbReference type="PANTHER" id="PTHR33598:SF2">
    <property type="entry name" value="MAR-BINDING FILAMENT-LIKE PROTEIN"/>
    <property type="match status" value="1"/>
</dbReference>
<dbReference type="AlphaFoldDB" id="A0A8K2A8B9"/>
<comment type="caution">
    <text evidence="1">The sequence shown here is derived from an EMBL/GenBank/DDBJ whole genome shotgun (WGS) entry which is preliminary data.</text>
</comment>
<evidence type="ECO:0000313" key="2">
    <source>
        <dbReference type="Proteomes" id="UP000607397"/>
    </source>
</evidence>
<keyword evidence="2" id="KW-1185">Reference proteome</keyword>
<reference evidence="1" key="1">
    <citation type="submission" date="2019-12" db="EMBL/GenBank/DDBJ databases">
        <title>High-Quality draft genome sequences of three cyanobacteria isolated from the limestone walls of the Old Cathedral of Coimbra.</title>
        <authorList>
            <person name="Tiago I."/>
            <person name="Soares F."/>
            <person name="Portugal A."/>
        </authorList>
    </citation>
    <scope>NUCLEOTIDE SEQUENCE [LARGE SCALE GENOMIC DNA]</scope>
    <source>
        <strain evidence="1">C</strain>
    </source>
</reference>
<gene>
    <name evidence="1" type="ORF">GS597_09895</name>
</gene>
<dbReference type="EMBL" id="WVIC01000017">
    <property type="protein sequence ID" value="NCJ06815.1"/>
    <property type="molecule type" value="Genomic_DNA"/>
</dbReference>